<dbReference type="CDD" id="cd00075">
    <property type="entry name" value="HATPase"/>
    <property type="match status" value="1"/>
</dbReference>
<keyword evidence="3" id="KW-0808">Transferase</keyword>
<evidence type="ECO:0000313" key="7">
    <source>
        <dbReference type="EMBL" id="SVD28275.1"/>
    </source>
</evidence>
<protein>
    <recommendedName>
        <fullName evidence="2">histidine kinase</fullName>
        <ecNumber evidence="2">2.7.13.3</ecNumber>
    </recommendedName>
</protein>
<accession>A0A382U2Y3</accession>
<evidence type="ECO:0000256" key="3">
    <source>
        <dbReference type="ARBA" id="ARBA00022679"/>
    </source>
</evidence>
<dbReference type="InterPro" id="IPR003594">
    <property type="entry name" value="HATPase_dom"/>
</dbReference>
<dbReference type="EC" id="2.7.13.3" evidence="2"/>
<dbReference type="AlphaFoldDB" id="A0A382U2Y3"/>
<dbReference type="SMART" id="SM00387">
    <property type="entry name" value="HATPase_c"/>
    <property type="match status" value="1"/>
</dbReference>
<reference evidence="7" key="1">
    <citation type="submission" date="2018-05" db="EMBL/GenBank/DDBJ databases">
        <authorList>
            <person name="Lanie J.A."/>
            <person name="Ng W.-L."/>
            <person name="Kazmierczak K.M."/>
            <person name="Andrzejewski T.M."/>
            <person name="Davidsen T.M."/>
            <person name="Wayne K.J."/>
            <person name="Tettelin H."/>
            <person name="Glass J.I."/>
            <person name="Rusch D."/>
            <person name="Podicherti R."/>
            <person name="Tsui H.-C.T."/>
            <person name="Winkler M.E."/>
        </authorList>
    </citation>
    <scope>NUCLEOTIDE SEQUENCE</scope>
</reference>
<gene>
    <name evidence="7" type="ORF">METZ01_LOCUS381129</name>
</gene>
<keyword evidence="5" id="KW-0902">Two-component regulatory system</keyword>
<sequence>MKSDVETKKMNVSLADSNAHFLVQGDRSRVVQILANLLSNAVKYSPAESSIEIDVNPYKEASEFLRINVRNHGSGIPSEDSDKLFQKFYRIDNSSTRTTVGTGLGLAITKAR</sequence>
<dbReference type="PANTHER" id="PTHR43711">
    <property type="entry name" value="TWO-COMPONENT HISTIDINE KINASE"/>
    <property type="match status" value="1"/>
</dbReference>
<dbReference type="GO" id="GO:0000160">
    <property type="term" value="P:phosphorelay signal transduction system"/>
    <property type="evidence" value="ECO:0007669"/>
    <property type="project" value="UniProtKB-KW"/>
</dbReference>
<proteinExistence type="predicted"/>
<comment type="catalytic activity">
    <reaction evidence="1">
        <text>ATP + protein L-histidine = ADP + protein N-phospho-L-histidine.</text>
        <dbReference type="EC" id="2.7.13.3"/>
    </reaction>
</comment>
<dbReference type="PRINTS" id="PR00344">
    <property type="entry name" value="BCTRLSENSOR"/>
</dbReference>
<evidence type="ECO:0000259" key="6">
    <source>
        <dbReference type="PROSITE" id="PS50109"/>
    </source>
</evidence>
<dbReference type="PROSITE" id="PS50109">
    <property type="entry name" value="HIS_KIN"/>
    <property type="match status" value="1"/>
</dbReference>
<dbReference type="SUPFAM" id="SSF55874">
    <property type="entry name" value="ATPase domain of HSP90 chaperone/DNA topoisomerase II/histidine kinase"/>
    <property type="match status" value="1"/>
</dbReference>
<organism evidence="7">
    <name type="scientific">marine metagenome</name>
    <dbReference type="NCBI Taxonomy" id="408172"/>
    <lineage>
        <taxon>unclassified sequences</taxon>
        <taxon>metagenomes</taxon>
        <taxon>ecological metagenomes</taxon>
    </lineage>
</organism>
<dbReference type="InterPro" id="IPR050736">
    <property type="entry name" value="Sensor_HK_Regulatory"/>
</dbReference>
<dbReference type="GO" id="GO:0004673">
    <property type="term" value="F:protein histidine kinase activity"/>
    <property type="evidence" value="ECO:0007669"/>
    <property type="project" value="UniProtKB-EC"/>
</dbReference>
<dbReference type="EMBL" id="UINC01140877">
    <property type="protein sequence ID" value="SVD28275.1"/>
    <property type="molecule type" value="Genomic_DNA"/>
</dbReference>
<evidence type="ECO:0000256" key="4">
    <source>
        <dbReference type="ARBA" id="ARBA00022777"/>
    </source>
</evidence>
<dbReference type="Pfam" id="PF02518">
    <property type="entry name" value="HATPase_c"/>
    <property type="match status" value="1"/>
</dbReference>
<dbReference type="PANTHER" id="PTHR43711:SF1">
    <property type="entry name" value="HISTIDINE KINASE 1"/>
    <property type="match status" value="1"/>
</dbReference>
<dbReference type="InterPro" id="IPR005467">
    <property type="entry name" value="His_kinase_dom"/>
</dbReference>
<evidence type="ECO:0000256" key="5">
    <source>
        <dbReference type="ARBA" id="ARBA00023012"/>
    </source>
</evidence>
<dbReference type="InterPro" id="IPR004358">
    <property type="entry name" value="Sig_transdc_His_kin-like_C"/>
</dbReference>
<evidence type="ECO:0000256" key="2">
    <source>
        <dbReference type="ARBA" id="ARBA00012438"/>
    </source>
</evidence>
<dbReference type="Gene3D" id="3.30.565.10">
    <property type="entry name" value="Histidine kinase-like ATPase, C-terminal domain"/>
    <property type="match status" value="1"/>
</dbReference>
<evidence type="ECO:0000256" key="1">
    <source>
        <dbReference type="ARBA" id="ARBA00000085"/>
    </source>
</evidence>
<name>A0A382U2Y3_9ZZZZ</name>
<feature type="domain" description="Histidine kinase" evidence="6">
    <location>
        <begin position="1"/>
        <end position="112"/>
    </location>
</feature>
<dbReference type="InterPro" id="IPR036890">
    <property type="entry name" value="HATPase_C_sf"/>
</dbReference>
<keyword evidence="4" id="KW-0418">Kinase</keyword>